<dbReference type="OrthoDB" id="9771112at2"/>
<dbReference type="PANTHER" id="PTHR10098:SF112">
    <property type="entry name" value="SLR0380 PROTEIN"/>
    <property type="match status" value="1"/>
</dbReference>
<feature type="domain" description="CHAT" evidence="1">
    <location>
        <begin position="679"/>
        <end position="964"/>
    </location>
</feature>
<proteinExistence type="predicted"/>
<evidence type="ECO:0000313" key="2">
    <source>
        <dbReference type="EMBL" id="ALO14655.1"/>
    </source>
</evidence>
<dbReference type="STRING" id="1307839.L21SP5_00988"/>
<dbReference type="InterPro" id="IPR011990">
    <property type="entry name" value="TPR-like_helical_dom_sf"/>
</dbReference>
<dbReference type="EMBL" id="CP013118">
    <property type="protein sequence ID" value="ALO14655.1"/>
    <property type="molecule type" value="Genomic_DNA"/>
</dbReference>
<evidence type="ECO:0000259" key="1">
    <source>
        <dbReference type="Pfam" id="PF12770"/>
    </source>
</evidence>
<keyword evidence="3" id="KW-1185">Reference proteome</keyword>
<organism evidence="2 3">
    <name type="scientific">Salinivirga cyanobacteriivorans</name>
    <dbReference type="NCBI Taxonomy" id="1307839"/>
    <lineage>
        <taxon>Bacteria</taxon>
        <taxon>Pseudomonadati</taxon>
        <taxon>Bacteroidota</taxon>
        <taxon>Bacteroidia</taxon>
        <taxon>Bacteroidales</taxon>
        <taxon>Salinivirgaceae</taxon>
        <taxon>Salinivirga</taxon>
    </lineage>
</organism>
<evidence type="ECO:0000313" key="3">
    <source>
        <dbReference type="Proteomes" id="UP000064893"/>
    </source>
</evidence>
<accession>A0A0S2HX94</accession>
<dbReference type="InterPro" id="IPR024983">
    <property type="entry name" value="CHAT_dom"/>
</dbReference>
<dbReference type="PANTHER" id="PTHR10098">
    <property type="entry name" value="RAPSYN-RELATED"/>
    <property type="match status" value="1"/>
</dbReference>
<name>A0A0S2HX94_9BACT</name>
<dbReference type="AlphaFoldDB" id="A0A0S2HX94"/>
<protein>
    <submittedName>
        <fullName evidence="2">CHAT domain protein</fullName>
    </submittedName>
</protein>
<dbReference type="Pfam" id="PF12770">
    <property type="entry name" value="CHAT"/>
    <property type="match status" value="1"/>
</dbReference>
<gene>
    <name evidence="2" type="ORF">L21SP5_00988</name>
</gene>
<dbReference type="RefSeq" id="WP_057952179.1">
    <property type="nucleotide sequence ID" value="NZ_CP013118.1"/>
</dbReference>
<reference evidence="2 3" key="1">
    <citation type="submission" date="2015-11" db="EMBL/GenBank/DDBJ databases">
        <title>Description and complete genome sequence of a novel strain predominating in hypersaline microbial mats and representing a new family of the Bacteriodetes phylum.</title>
        <authorList>
            <person name="Spring S."/>
            <person name="Bunk B."/>
            <person name="Sproer C."/>
            <person name="Klenk H.-P."/>
        </authorList>
    </citation>
    <scope>NUCLEOTIDE SEQUENCE [LARGE SCALE GENOMIC DNA]</scope>
    <source>
        <strain evidence="2 3">L21-Spi-D4</strain>
    </source>
</reference>
<sequence length="964" mass="109890">MCSKFSVPQFFAKVLLLFLFCCVANPLLSQYYPFYFELRTLSEYPAYKKYNEAISLYNKDVPLKKVNHILDSLADSSLKDGQIEQYLFLENEIANLLKIQHQYLEAYDILKKSMDEFSARRDTVHIEYFTSQRLLRTTLYRIKNIPGKENFQSRTQEEIYQSMFDVLEGLDEDGKPLRNTLVDYGLHLLRKGKNKQAIDILYKARNLALEANDLSSLALSDYSIIGNMQSSFDLLQTKNEVMENDIKLFESQAATIPVLMYNAYFITKVSQNYYQHFNNLDKAIAYANRAAKLLDTIPYPAYNIKAATHGNLATYYAEKGDEKQMWAHLNIARKLVEEKSMSAYNRAFGYTLISEAASFYAPDTAMAFLDVLDTLPGKKFFANRAAEIKANVLVEKGHIDEAKGLILTAFDSLTEINGQKVPLIASSREYAEQYYLLDLLQSIYMQLESVRDEDYTSVIVKLIDLQNSLFKKIMAEDIYGYEISGLSQEYDAFLDENLAFLLNLPTQAYFEQTMNLALTSKALHLNTLMNKNRYQSVLEGDATLFEQVMESARKVQEARNKLANAKTEGGSDLADLEMQLNSELIDNLMLRYSIDEQYRNTDIEVFEGNINIASISQVQSKLMTDEALIEYYLLDSSWAQLLVLPDTAMFFYHKGVKLHDKIEAERYSVLTGRETTDIGEIIFENLSPYLKDINKLVIVPDANLNYIPFERLKVNDEMLIRSFSISYSYSSVLWYNLRKENSFSHPESLLAIAPLFDDFSDEPEAYYASEYRGEGGLSALPYSLEEVNGIKGQVSATLQNVVQLKGKEAQLDKVKAELPNYDILHFATHGLVNRKYPERSGLYLYENNTKNNNDVGLLSLGELFNMRLNADLMVLSACNSGRGDYLDGEGVMALPRGGILSGVPRVVASLWAVHDERTKDIMLSFYNYLNEGYAYREALRLAKLDAIEAGFLDKNWAGFILIGA</sequence>
<dbReference type="KEGG" id="blq:L21SP5_00988"/>
<dbReference type="Proteomes" id="UP000064893">
    <property type="component" value="Chromosome"/>
</dbReference>
<dbReference type="SUPFAM" id="SSF48452">
    <property type="entry name" value="TPR-like"/>
    <property type="match status" value="1"/>
</dbReference>